<evidence type="ECO:0000259" key="2">
    <source>
        <dbReference type="Pfam" id="PF01978"/>
    </source>
</evidence>
<dbReference type="AlphaFoldDB" id="A0A977PLE5"/>
<dbReference type="EMBL" id="CP006868">
    <property type="protein sequence ID" value="UXD22908.1"/>
    <property type="molecule type" value="Genomic_DNA"/>
</dbReference>
<feature type="transmembrane region" description="Helical" evidence="1">
    <location>
        <begin position="102"/>
        <end position="127"/>
    </location>
</feature>
<keyword evidence="1" id="KW-0812">Transmembrane</keyword>
<dbReference type="InterPro" id="IPR036390">
    <property type="entry name" value="WH_DNA-bd_sf"/>
</dbReference>
<dbReference type="InterPro" id="IPR036388">
    <property type="entry name" value="WH-like_DNA-bd_sf"/>
</dbReference>
<dbReference type="KEGG" id="ipc:IPA_09530"/>
<keyword evidence="4" id="KW-1185">Reference proteome</keyword>
<keyword evidence="1" id="KW-1133">Transmembrane helix</keyword>
<reference evidence="3" key="1">
    <citation type="submission" date="2013-11" db="EMBL/GenBank/DDBJ databases">
        <title>Comparative genomics of Ignicoccus.</title>
        <authorList>
            <person name="Podar M."/>
        </authorList>
    </citation>
    <scope>NUCLEOTIDE SEQUENCE</scope>
    <source>
        <strain evidence="3">DSM 13166</strain>
    </source>
</reference>
<evidence type="ECO:0000313" key="3">
    <source>
        <dbReference type="EMBL" id="UXD22908.1"/>
    </source>
</evidence>
<dbReference type="InterPro" id="IPR002831">
    <property type="entry name" value="Tscrpt_reg_TrmB_N"/>
</dbReference>
<evidence type="ECO:0000313" key="4">
    <source>
        <dbReference type="Proteomes" id="UP001063698"/>
    </source>
</evidence>
<dbReference type="Gene3D" id="1.10.10.10">
    <property type="entry name" value="Winged helix-like DNA-binding domain superfamily/Winged helix DNA-binding domain"/>
    <property type="match status" value="1"/>
</dbReference>
<evidence type="ECO:0000256" key="1">
    <source>
        <dbReference type="SAM" id="Phobius"/>
    </source>
</evidence>
<name>A0A977PLE5_9CREN</name>
<dbReference type="Proteomes" id="UP001063698">
    <property type="component" value="Chromosome"/>
</dbReference>
<proteinExistence type="predicted"/>
<feature type="domain" description="Transcription regulator TrmB N-terminal" evidence="2">
    <location>
        <begin position="18"/>
        <end position="65"/>
    </location>
</feature>
<gene>
    <name evidence="3" type="ORF">IPA_09530</name>
</gene>
<keyword evidence="1" id="KW-0472">Membrane</keyword>
<organism evidence="3 4">
    <name type="scientific">Ignicoccus pacificus DSM 13166</name>
    <dbReference type="NCBI Taxonomy" id="940294"/>
    <lineage>
        <taxon>Archaea</taxon>
        <taxon>Thermoproteota</taxon>
        <taxon>Thermoprotei</taxon>
        <taxon>Desulfurococcales</taxon>
        <taxon>Desulfurococcaceae</taxon>
        <taxon>Ignicoccus</taxon>
    </lineage>
</organism>
<accession>A0A977PLE5</accession>
<dbReference type="SUPFAM" id="SSF46785">
    <property type="entry name" value="Winged helix' DNA-binding domain"/>
    <property type="match status" value="1"/>
</dbReference>
<sequence>MIEYDIDSLSLAVLFAIKNGLKDPKAIARELNVDEDSIREVIEELEDRGLIKVEKKKFLFFETSDVKLTREGYNTLLAALDKLKPKLEEARKIAVERGPDEAMAFLGAMGLGLLAPLLLPLLLGGIFTLPFMDPSGGHNNNIHPGEPF</sequence>
<dbReference type="Pfam" id="PF01978">
    <property type="entry name" value="TrmB"/>
    <property type="match status" value="1"/>
</dbReference>
<protein>
    <recommendedName>
        <fullName evidence="2">Transcription regulator TrmB N-terminal domain-containing protein</fullName>
    </recommendedName>
</protein>